<evidence type="ECO:0000313" key="2">
    <source>
        <dbReference type="EMBL" id="TID44859.1"/>
    </source>
</evidence>
<dbReference type="AlphaFoldDB" id="A0AB38N9P8"/>
<comment type="caution">
    <text evidence="2">The sequence shown here is derived from an EMBL/GenBank/DDBJ whole genome shotgun (WGS) entry which is preliminary data.</text>
</comment>
<dbReference type="Proteomes" id="UP000306421">
    <property type="component" value="Unassembled WGS sequence"/>
</dbReference>
<keyword evidence="3" id="KW-1185">Reference proteome</keyword>
<sequence>MRAQRPEDILADAENYACYNNINVRKGTVAAVLRNAEIMASPLSSEAEKQEALSIISELAPGLVALGVHEHLIFKNPDIQQKVDQAAATMRNAPGIMAE</sequence>
<accession>A0AB38N9P8</accession>
<evidence type="ECO:0000313" key="1">
    <source>
        <dbReference type="EMBL" id="PUT47355.1"/>
    </source>
</evidence>
<name>A0AB38N9P8_9GAMM</name>
<dbReference type="Proteomes" id="UP000251035">
    <property type="component" value="Unassembled WGS sequence"/>
</dbReference>
<dbReference type="EMBL" id="QCXM01000007">
    <property type="protein sequence ID" value="PUT47355.1"/>
    <property type="molecule type" value="Genomic_DNA"/>
</dbReference>
<evidence type="ECO:0000313" key="3">
    <source>
        <dbReference type="Proteomes" id="UP000251035"/>
    </source>
</evidence>
<gene>
    <name evidence="1" type="ORF">DB745_08430</name>
    <name evidence="2" type="ORF">DIZ81_05015</name>
</gene>
<dbReference type="RefSeq" id="WP_108291941.1">
    <property type="nucleotide sequence ID" value="NZ_JAWVLH010000003.1"/>
</dbReference>
<reference evidence="2 4" key="2">
    <citation type="submission" date="2018-04" db="EMBL/GenBank/DDBJ databases">
        <title>Whole genome sequence comparison of clinical and drinking water Legionella pneumophila isolates.</title>
        <authorList>
            <person name="Garner E."/>
        </authorList>
    </citation>
    <scope>NUCLEOTIDE SEQUENCE [LARGE SCALE GENOMIC DNA]</scope>
    <source>
        <strain evidence="2 4">WH02</strain>
    </source>
</reference>
<proteinExistence type="predicted"/>
<protein>
    <submittedName>
        <fullName evidence="2">Uncharacterized protein</fullName>
    </submittedName>
</protein>
<organism evidence="2 4">
    <name type="scientific">Legionella taurinensis</name>
    <dbReference type="NCBI Taxonomy" id="70611"/>
    <lineage>
        <taxon>Bacteria</taxon>
        <taxon>Pseudomonadati</taxon>
        <taxon>Pseudomonadota</taxon>
        <taxon>Gammaproteobacteria</taxon>
        <taxon>Legionellales</taxon>
        <taxon>Legionellaceae</taxon>
        <taxon>Legionella</taxon>
    </lineage>
</organism>
<dbReference type="EMBL" id="QFGG01000003">
    <property type="protein sequence ID" value="TID44859.1"/>
    <property type="molecule type" value="Genomic_DNA"/>
</dbReference>
<reference evidence="1 3" key="1">
    <citation type="submission" date="2018-04" db="EMBL/GenBank/DDBJ databases">
        <title>Whole genome sequence comparison of clinical and drinking water Legionella pneumophila isolates associated with the Flint Water Crisis.</title>
        <authorList>
            <person name="Garner E."/>
            <person name="Brown C."/>
            <person name="Schwake O."/>
            <person name="Coil D."/>
            <person name="Jospin G."/>
            <person name="Eisen J."/>
            <person name="Edwards M."/>
            <person name="Pruden A."/>
        </authorList>
    </citation>
    <scope>NUCLEOTIDE SEQUENCE [LARGE SCALE GENOMIC DNA]</scope>
    <source>
        <strain evidence="1 3">Genessee03</strain>
    </source>
</reference>
<evidence type="ECO:0000313" key="4">
    <source>
        <dbReference type="Proteomes" id="UP000306421"/>
    </source>
</evidence>